<evidence type="ECO:0000256" key="2">
    <source>
        <dbReference type="ARBA" id="ARBA00022448"/>
    </source>
</evidence>
<proteinExistence type="inferred from homology"/>
<dbReference type="InterPro" id="IPR024370">
    <property type="entry name" value="PBP_domain"/>
</dbReference>
<comment type="caution">
    <text evidence="8">The sequence shown here is derived from an EMBL/GenBank/DDBJ whole genome shotgun (WGS) entry which is preliminary data.</text>
</comment>
<dbReference type="GO" id="GO:0035435">
    <property type="term" value="P:phosphate ion transmembrane transport"/>
    <property type="evidence" value="ECO:0007669"/>
    <property type="project" value="InterPro"/>
</dbReference>
<dbReference type="CDD" id="cd13565">
    <property type="entry name" value="PBP2_PstS"/>
    <property type="match status" value="1"/>
</dbReference>
<evidence type="ECO:0000256" key="1">
    <source>
        <dbReference type="ARBA" id="ARBA00008725"/>
    </source>
</evidence>
<reference evidence="8" key="1">
    <citation type="journal article" date="2014" name="Int. J. Syst. Evol. Microbiol.">
        <title>Complete genome sequence of Corynebacterium casei LMG S-19264T (=DSM 44701T), isolated from a smear-ripened cheese.</title>
        <authorList>
            <consortium name="US DOE Joint Genome Institute (JGI-PGF)"/>
            <person name="Walter F."/>
            <person name="Albersmeier A."/>
            <person name="Kalinowski J."/>
            <person name="Ruckert C."/>
        </authorList>
    </citation>
    <scope>NUCLEOTIDE SEQUENCE</scope>
    <source>
        <strain evidence="8">CGMCC 1.14988</strain>
    </source>
</reference>
<dbReference type="NCBIfam" id="TIGR00975">
    <property type="entry name" value="3a0107s03"/>
    <property type="match status" value="1"/>
</dbReference>
<dbReference type="SUPFAM" id="SSF53850">
    <property type="entry name" value="Periplasmic binding protein-like II"/>
    <property type="match status" value="1"/>
</dbReference>
<keyword evidence="2 4" id="KW-0813">Transport</keyword>
<feature type="region of interest" description="Disordered" evidence="5">
    <location>
        <begin position="27"/>
        <end position="67"/>
    </location>
</feature>
<organism evidence="8 9">
    <name type="scientific">Egicoccus halophilus</name>
    <dbReference type="NCBI Taxonomy" id="1670830"/>
    <lineage>
        <taxon>Bacteria</taxon>
        <taxon>Bacillati</taxon>
        <taxon>Actinomycetota</taxon>
        <taxon>Nitriliruptoria</taxon>
        <taxon>Egicoccales</taxon>
        <taxon>Egicoccaceae</taxon>
        <taxon>Egicoccus</taxon>
    </lineage>
</organism>
<name>A0A8J3AAV8_9ACTN</name>
<dbReference type="GO" id="GO:0042301">
    <property type="term" value="F:phosphate ion binding"/>
    <property type="evidence" value="ECO:0007669"/>
    <property type="project" value="InterPro"/>
</dbReference>
<dbReference type="PANTHER" id="PTHR42996:SF1">
    <property type="entry name" value="PHOSPHATE-BINDING PROTEIN PSTS"/>
    <property type="match status" value="1"/>
</dbReference>
<feature type="chain" id="PRO_5038475291" description="Phosphate-binding protein" evidence="6">
    <location>
        <begin position="23"/>
        <end position="394"/>
    </location>
</feature>
<dbReference type="PIRSF" id="PIRSF002756">
    <property type="entry name" value="PstS"/>
    <property type="match status" value="1"/>
</dbReference>
<dbReference type="Gene3D" id="3.40.190.10">
    <property type="entry name" value="Periplasmic binding protein-like II"/>
    <property type="match status" value="2"/>
</dbReference>
<sequence length="394" mass="40766">MRVRAHSRTLAAVAAFSLAAAACGGGDDLDSAPSAEEAEQQADDDPEATTDATDDVAGDDAASDDAAGEGISADLLGAGASFPNPLYQTWIGEFQGVEPGVSLQYESIGSSGGREQFISQQVAFAGTDAAMGDEEQDEALEARQCEADEVLHIPTVFGGVVIAYNIDGLDDLVLDGETIADIFAGEITNINDPAIAELNEGVELPDQELTVAVRADGSGTTSIFTTYLDDESSSWSEAYGAGSEIEWFDGVVAGEQNDGVANAIVSQPGGIGYLSLEYAVAAGLDVADVINADGNAVEPTTETVSAAADGIELPDDLRFNILGVGGEGYPIAGATWILAWTCGYEQADAEALQAFLTWTLEEGDQDASDLGYAPLAESAQQLALEKVERINEEG</sequence>
<evidence type="ECO:0000256" key="4">
    <source>
        <dbReference type="PIRNR" id="PIRNR002756"/>
    </source>
</evidence>
<protein>
    <recommendedName>
        <fullName evidence="4">Phosphate-binding protein</fullName>
    </recommendedName>
</protein>
<dbReference type="InterPro" id="IPR005673">
    <property type="entry name" value="ABC_phos-bd_PstS"/>
</dbReference>
<accession>A0A8J3AAV8</accession>
<reference evidence="8" key="2">
    <citation type="submission" date="2020-09" db="EMBL/GenBank/DDBJ databases">
        <authorList>
            <person name="Sun Q."/>
            <person name="Zhou Y."/>
        </authorList>
    </citation>
    <scope>NUCLEOTIDE SEQUENCE</scope>
    <source>
        <strain evidence="8">CGMCC 1.14988</strain>
    </source>
</reference>
<evidence type="ECO:0000313" key="9">
    <source>
        <dbReference type="Proteomes" id="UP000650511"/>
    </source>
</evidence>
<evidence type="ECO:0000256" key="3">
    <source>
        <dbReference type="ARBA" id="ARBA00022592"/>
    </source>
</evidence>
<evidence type="ECO:0000256" key="5">
    <source>
        <dbReference type="SAM" id="MobiDB-lite"/>
    </source>
</evidence>
<evidence type="ECO:0000256" key="6">
    <source>
        <dbReference type="SAM" id="SignalP"/>
    </source>
</evidence>
<keyword evidence="6" id="KW-0732">Signal</keyword>
<comment type="similarity">
    <text evidence="1 4">Belongs to the PstS family.</text>
</comment>
<dbReference type="Pfam" id="PF12849">
    <property type="entry name" value="PBP_like_2"/>
    <property type="match status" value="1"/>
</dbReference>
<feature type="domain" description="PBP" evidence="7">
    <location>
        <begin position="68"/>
        <end position="360"/>
    </location>
</feature>
<feature type="signal peptide" evidence="6">
    <location>
        <begin position="1"/>
        <end position="22"/>
    </location>
</feature>
<gene>
    <name evidence="8" type="ORF">GCM10011354_31710</name>
</gene>
<keyword evidence="3 4" id="KW-0592">Phosphate transport</keyword>
<dbReference type="OrthoDB" id="9801510at2"/>
<dbReference type="PANTHER" id="PTHR42996">
    <property type="entry name" value="PHOSPHATE-BINDING PROTEIN PSTS"/>
    <property type="match status" value="1"/>
</dbReference>
<dbReference type="PROSITE" id="PS51257">
    <property type="entry name" value="PROKAR_LIPOPROTEIN"/>
    <property type="match status" value="1"/>
</dbReference>
<dbReference type="EMBL" id="BMHA01000013">
    <property type="protein sequence ID" value="GGI08963.1"/>
    <property type="molecule type" value="Genomic_DNA"/>
</dbReference>
<keyword evidence="9" id="KW-1185">Reference proteome</keyword>
<dbReference type="AlphaFoldDB" id="A0A8J3AAV8"/>
<evidence type="ECO:0000313" key="8">
    <source>
        <dbReference type="EMBL" id="GGI08963.1"/>
    </source>
</evidence>
<dbReference type="GO" id="GO:0043190">
    <property type="term" value="C:ATP-binding cassette (ABC) transporter complex"/>
    <property type="evidence" value="ECO:0007669"/>
    <property type="project" value="InterPro"/>
</dbReference>
<dbReference type="RefSeq" id="WP_130648724.1">
    <property type="nucleotide sequence ID" value="NZ_BMHA01000013.1"/>
</dbReference>
<dbReference type="InterPro" id="IPR050962">
    <property type="entry name" value="Phosphate-bind_PstS"/>
</dbReference>
<feature type="compositionally biased region" description="Acidic residues" evidence="5">
    <location>
        <begin position="36"/>
        <end position="67"/>
    </location>
</feature>
<dbReference type="Proteomes" id="UP000650511">
    <property type="component" value="Unassembled WGS sequence"/>
</dbReference>
<evidence type="ECO:0000259" key="7">
    <source>
        <dbReference type="Pfam" id="PF12849"/>
    </source>
</evidence>